<dbReference type="InterPro" id="IPR011856">
    <property type="entry name" value="tRNA_endonuc-like_dom_sf"/>
</dbReference>
<evidence type="ECO:0000313" key="3">
    <source>
        <dbReference type="Proteomes" id="UP000439903"/>
    </source>
</evidence>
<name>A0A8H4AF69_GIGMA</name>
<dbReference type="GO" id="GO:0004519">
    <property type="term" value="F:endonuclease activity"/>
    <property type="evidence" value="ECO:0007669"/>
    <property type="project" value="InterPro"/>
</dbReference>
<dbReference type="GO" id="GO:0006302">
    <property type="term" value="P:double-strand break repair"/>
    <property type="evidence" value="ECO:0007669"/>
    <property type="project" value="UniProtKB-ARBA"/>
</dbReference>
<dbReference type="Pfam" id="PF04471">
    <property type="entry name" value="Mrr_cat"/>
    <property type="match status" value="1"/>
</dbReference>
<sequence length="230" mass="27493">MNNKYLKIGEEFEYKILQLLRKNNIKCFACRLYYNIDNTNKFIGVGGIDLTGCYNEIFFAIQTKFRTDHYNEQDKDIKNFDKALELQPKEVIGFFVTTINYSEESKNAALETKRKIFLCNEENIVQSIKKLSNFEIKKESIDKNAPRPEYLNELIRIKEILQNSKDKVLIKTKNKNIYLMLIENRIDKWEQNGWYGIKNKKIKAPKEICIEIRNLYKKKQTIELYYIKKK</sequence>
<gene>
    <name evidence="2" type="ORF">F8M41_022355</name>
</gene>
<evidence type="ECO:0000259" key="1">
    <source>
        <dbReference type="Pfam" id="PF04471"/>
    </source>
</evidence>
<dbReference type="SUPFAM" id="SSF52980">
    <property type="entry name" value="Restriction endonuclease-like"/>
    <property type="match status" value="1"/>
</dbReference>
<dbReference type="InterPro" id="IPR007560">
    <property type="entry name" value="Restrct_endonuc_IV_Mrr"/>
</dbReference>
<dbReference type="EMBL" id="WTPW01000690">
    <property type="protein sequence ID" value="KAF0488268.1"/>
    <property type="molecule type" value="Genomic_DNA"/>
</dbReference>
<reference evidence="2 3" key="1">
    <citation type="journal article" date="2019" name="Environ. Microbiol.">
        <title>At the nexus of three kingdoms: the genome of the mycorrhizal fungus Gigaspora margarita provides insights into plant, endobacterial and fungal interactions.</title>
        <authorList>
            <person name="Venice F."/>
            <person name="Ghignone S."/>
            <person name="Salvioli di Fossalunga A."/>
            <person name="Amselem J."/>
            <person name="Novero M."/>
            <person name="Xianan X."/>
            <person name="Sedzielewska Toro K."/>
            <person name="Morin E."/>
            <person name="Lipzen A."/>
            <person name="Grigoriev I.V."/>
            <person name="Henrissat B."/>
            <person name="Martin F.M."/>
            <person name="Bonfante P."/>
        </authorList>
    </citation>
    <scope>NUCLEOTIDE SEQUENCE [LARGE SCALE GENOMIC DNA]</scope>
    <source>
        <strain evidence="2 3">BEG34</strain>
    </source>
</reference>
<dbReference type="Gene3D" id="3.40.1350.10">
    <property type="match status" value="1"/>
</dbReference>
<organism evidence="2 3">
    <name type="scientific">Gigaspora margarita</name>
    <dbReference type="NCBI Taxonomy" id="4874"/>
    <lineage>
        <taxon>Eukaryota</taxon>
        <taxon>Fungi</taxon>
        <taxon>Fungi incertae sedis</taxon>
        <taxon>Mucoromycota</taxon>
        <taxon>Glomeromycotina</taxon>
        <taxon>Glomeromycetes</taxon>
        <taxon>Diversisporales</taxon>
        <taxon>Gigasporaceae</taxon>
        <taxon>Gigaspora</taxon>
    </lineage>
</organism>
<feature type="domain" description="Restriction endonuclease type IV Mrr" evidence="1">
    <location>
        <begin position="9"/>
        <end position="126"/>
    </location>
</feature>
<dbReference type="Proteomes" id="UP000439903">
    <property type="component" value="Unassembled WGS sequence"/>
</dbReference>
<proteinExistence type="predicted"/>
<dbReference type="InterPro" id="IPR011335">
    <property type="entry name" value="Restrct_endonuc-II-like"/>
</dbReference>
<dbReference type="GO" id="GO:0009307">
    <property type="term" value="P:DNA restriction-modification system"/>
    <property type="evidence" value="ECO:0007669"/>
    <property type="project" value="InterPro"/>
</dbReference>
<dbReference type="GO" id="GO:0003677">
    <property type="term" value="F:DNA binding"/>
    <property type="evidence" value="ECO:0007669"/>
    <property type="project" value="InterPro"/>
</dbReference>
<dbReference type="OrthoDB" id="2474073at2759"/>
<accession>A0A8H4AF69</accession>
<protein>
    <recommendedName>
        <fullName evidence="1">Restriction endonuclease type IV Mrr domain-containing protein</fullName>
    </recommendedName>
</protein>
<keyword evidence="3" id="KW-1185">Reference proteome</keyword>
<evidence type="ECO:0000313" key="2">
    <source>
        <dbReference type="EMBL" id="KAF0488268.1"/>
    </source>
</evidence>
<dbReference type="AlphaFoldDB" id="A0A8H4AF69"/>
<comment type="caution">
    <text evidence="2">The sequence shown here is derived from an EMBL/GenBank/DDBJ whole genome shotgun (WGS) entry which is preliminary data.</text>
</comment>